<protein>
    <submittedName>
        <fullName evidence="1">Uncharacterized protein</fullName>
    </submittedName>
</protein>
<proteinExistence type="predicted"/>
<dbReference type="EMBL" id="BLAY01000071">
    <property type="protein sequence ID" value="GET39667.1"/>
    <property type="molecule type" value="Genomic_DNA"/>
</dbReference>
<organism evidence="1 2">
    <name type="scientific">Microseira wollei NIES-4236</name>
    <dbReference type="NCBI Taxonomy" id="2530354"/>
    <lineage>
        <taxon>Bacteria</taxon>
        <taxon>Bacillati</taxon>
        <taxon>Cyanobacteriota</taxon>
        <taxon>Cyanophyceae</taxon>
        <taxon>Oscillatoriophycideae</taxon>
        <taxon>Aerosakkonematales</taxon>
        <taxon>Aerosakkonemataceae</taxon>
        <taxon>Microseira</taxon>
    </lineage>
</organism>
<comment type="caution">
    <text evidence="1">The sequence shown here is derived from an EMBL/GenBank/DDBJ whole genome shotgun (WGS) entry which is preliminary data.</text>
</comment>
<name>A0AAV3XGX7_9CYAN</name>
<dbReference type="AlphaFoldDB" id="A0AAV3XGX7"/>
<evidence type="ECO:0000313" key="1">
    <source>
        <dbReference type="EMBL" id="GET39667.1"/>
    </source>
</evidence>
<keyword evidence="2" id="KW-1185">Reference proteome</keyword>
<dbReference type="Proteomes" id="UP001050975">
    <property type="component" value="Unassembled WGS sequence"/>
</dbReference>
<sequence length="71" mass="8004">MLGQRQSNGRASNIDSCAKSIMLCPWQQDWIDHHPPVFPELPYHIRLILAHADTGAGHEGIVYSAANFTRY</sequence>
<gene>
    <name evidence="1" type="ORF">MiSe_44380</name>
</gene>
<evidence type="ECO:0000313" key="2">
    <source>
        <dbReference type="Proteomes" id="UP001050975"/>
    </source>
</evidence>
<accession>A0AAV3XGX7</accession>
<reference evidence="1" key="1">
    <citation type="submission" date="2019-10" db="EMBL/GenBank/DDBJ databases">
        <title>Draft genome sequece of Microseira wollei NIES-4236.</title>
        <authorList>
            <person name="Yamaguchi H."/>
            <person name="Suzuki S."/>
            <person name="Kawachi M."/>
        </authorList>
    </citation>
    <scope>NUCLEOTIDE SEQUENCE</scope>
    <source>
        <strain evidence="1">NIES-4236</strain>
    </source>
</reference>